<gene>
    <name evidence="2" type="ORF">M8T91_07170</name>
</gene>
<evidence type="ECO:0000313" key="2">
    <source>
        <dbReference type="EMBL" id="WKD51187.1"/>
    </source>
</evidence>
<keyword evidence="3" id="KW-1185">Reference proteome</keyword>
<protein>
    <submittedName>
        <fullName evidence="2">DUF417 family protein</fullName>
    </submittedName>
</protein>
<dbReference type="InterPro" id="IPR007339">
    <property type="entry name" value="RclC-like"/>
</dbReference>
<dbReference type="RefSeq" id="WP_301418216.1">
    <property type="nucleotide sequence ID" value="NZ_CP098023.1"/>
</dbReference>
<keyword evidence="1" id="KW-1133">Transmembrane helix</keyword>
<feature type="transmembrane region" description="Helical" evidence="1">
    <location>
        <begin position="196"/>
        <end position="221"/>
    </location>
</feature>
<feature type="transmembrane region" description="Helical" evidence="1">
    <location>
        <begin position="118"/>
        <end position="141"/>
    </location>
</feature>
<dbReference type="PANTHER" id="PTHR40106:SF1">
    <property type="entry name" value="INNER MEMBRANE PROTEIN RCLC"/>
    <property type="match status" value="1"/>
</dbReference>
<dbReference type="Proteomes" id="UP001321520">
    <property type="component" value="Chromosome"/>
</dbReference>
<proteinExistence type="predicted"/>
<dbReference type="Pfam" id="PF04224">
    <property type="entry name" value="DUF417"/>
    <property type="match status" value="2"/>
</dbReference>
<organism evidence="2 3">
    <name type="scientific">Microbulbifer spongiae</name>
    <dbReference type="NCBI Taxonomy" id="2944933"/>
    <lineage>
        <taxon>Bacteria</taxon>
        <taxon>Pseudomonadati</taxon>
        <taxon>Pseudomonadota</taxon>
        <taxon>Gammaproteobacteria</taxon>
        <taxon>Cellvibrionales</taxon>
        <taxon>Microbulbiferaceae</taxon>
        <taxon>Microbulbifer</taxon>
    </lineage>
</organism>
<evidence type="ECO:0000256" key="1">
    <source>
        <dbReference type="SAM" id="Phobius"/>
    </source>
</evidence>
<feature type="transmembrane region" description="Helical" evidence="1">
    <location>
        <begin position="228"/>
        <end position="248"/>
    </location>
</feature>
<dbReference type="PANTHER" id="PTHR40106">
    <property type="entry name" value="INNER MEMBRANE PROTEIN RCLC"/>
    <property type="match status" value="1"/>
</dbReference>
<dbReference type="EMBL" id="CP098023">
    <property type="protein sequence ID" value="WKD51187.1"/>
    <property type="molecule type" value="Genomic_DNA"/>
</dbReference>
<feature type="transmembrane region" description="Helical" evidence="1">
    <location>
        <begin position="12"/>
        <end position="35"/>
    </location>
</feature>
<keyword evidence="1" id="KW-0472">Membrane</keyword>
<feature type="transmembrane region" description="Helical" evidence="1">
    <location>
        <begin position="153"/>
        <end position="176"/>
    </location>
</feature>
<feature type="transmembrane region" description="Helical" evidence="1">
    <location>
        <begin position="55"/>
        <end position="77"/>
    </location>
</feature>
<sequence>MSLSYFYNIPERHVYTIANWIMVVYLVWTGVLSFGETGSQIINNWFTQHLLFAKVGTQWTLLAWVIGAVKIVIAIGLSQRNRHSRSYQWSALVAFILLIAPTTLLLTNPVWVASYGGFPFIGSGQGIIKYFSMAGVALYLYASSTSSQVCRRIAIGLCIFGVAIVMGWIGAMKFTAYEAQGIFPLMSTNIFFSWTYTVWGTQGASNFIGIVELIFLVSLLLAPVSKRIGLFGLAGILATAIGTTTFLFNTPGYDLFILDLNTTGQFIIKDWLLFAAALIFYSAVTRRQESTT</sequence>
<feature type="transmembrane region" description="Helical" evidence="1">
    <location>
        <begin position="268"/>
        <end position="284"/>
    </location>
</feature>
<evidence type="ECO:0000313" key="3">
    <source>
        <dbReference type="Proteomes" id="UP001321520"/>
    </source>
</evidence>
<feature type="transmembrane region" description="Helical" evidence="1">
    <location>
        <begin position="89"/>
        <end position="112"/>
    </location>
</feature>
<name>A0ABY9EG39_9GAMM</name>
<accession>A0ABY9EG39</accession>
<reference evidence="2 3" key="1">
    <citation type="submission" date="2022-05" db="EMBL/GenBank/DDBJ databases">
        <title>Microbulbifer sp. nov., isolated from sponge.</title>
        <authorList>
            <person name="Gao L."/>
        </authorList>
    </citation>
    <scope>NUCLEOTIDE SEQUENCE [LARGE SCALE GENOMIC DNA]</scope>
    <source>
        <strain evidence="2 3">MI-G</strain>
    </source>
</reference>
<keyword evidence="1" id="KW-0812">Transmembrane</keyword>